<reference evidence="2 3" key="1">
    <citation type="submission" date="2019-09" db="EMBL/GenBank/DDBJ databases">
        <title>The complete genome of Methanoplanus sp. FWC-SCC4.</title>
        <authorList>
            <person name="Chen S.-C."/>
            <person name="Zhou Y.-Z."/>
            <person name="Lai M.-C."/>
        </authorList>
    </citation>
    <scope>NUCLEOTIDE SEQUENCE [LARGE SCALE GENOMIC DNA]</scope>
    <source>
        <strain evidence="2 3">FWC-SCC4</strain>
    </source>
</reference>
<gene>
    <name evidence="2" type="ORF">F1737_04565</name>
</gene>
<protein>
    <recommendedName>
        <fullName evidence="4">CN hydrolase domain-containing protein</fullName>
    </recommendedName>
</protein>
<dbReference type="EMBL" id="CP043875">
    <property type="protein sequence ID" value="WOF16027.1"/>
    <property type="molecule type" value="Genomic_DNA"/>
</dbReference>
<evidence type="ECO:0000313" key="2">
    <source>
        <dbReference type="EMBL" id="WOF16027.1"/>
    </source>
</evidence>
<dbReference type="Gene3D" id="3.60.110.10">
    <property type="entry name" value="Carbon-nitrogen hydrolase"/>
    <property type="match status" value="1"/>
</dbReference>
<dbReference type="KEGG" id="mefw:F1737_04565"/>
<keyword evidence="1" id="KW-0175">Coiled coil</keyword>
<name>A0AA97FBI1_9EURY</name>
<dbReference type="AlphaFoldDB" id="A0AA97FBI1"/>
<dbReference type="Proteomes" id="UP001301797">
    <property type="component" value="Chromosome"/>
</dbReference>
<dbReference type="RefSeq" id="WP_317137603.1">
    <property type="nucleotide sequence ID" value="NZ_CP043875.1"/>
</dbReference>
<feature type="coiled-coil region" evidence="1">
    <location>
        <begin position="94"/>
        <end position="140"/>
    </location>
</feature>
<sequence>MFEEELKEHEILYSGASLKLGEIHWHILKSEIELDNKAIIQEVYPKYEQFEPKDCNDLDFIKNSFKNESNFTEFGKEVLGDEIHWWIYQKEDDIDELESRTEQALKYLQKIKEDIEKLKNKSVAKNYSELINEIKNFSDEHKKEIEALLDYILWLKEKDIIAPSILFSYKVWGSTNRANRRILVNGEIEESENDVILCTNIVLGLTNYLKSPILIREYMDIEYDIYSSIDPVDYQNDNYCRYINVLFNRIHYQILENIYVYFENIRDSLNAIKDEIKQFQSESNPTIRLIDRGTRETKNIVRFALVQLDYSVSLNPQSEPFGYFLENEKVIKDKVFSALSIAKENQINVICFPELSFNKEWIDEMISDYNEMIIIGGSYYENAQNLCPIIIEGELIEPPYAKCQPSTSEKSPKKDRKMIPGKILYVFQTRFGNFSVLNCIDYSKYSRHVINNSKYSVDFIINPCYDKSIKRFEENSNLDCKDSDVTIIRVNRSYLDESSKYGRSSIICKEHDSVLENFQNEGFRGDKDVKYLILKFDDERIMITDIDVEKAPSVDLTTGYEQRVSIINQYQYIEGNWTLDS</sequence>
<evidence type="ECO:0000256" key="1">
    <source>
        <dbReference type="SAM" id="Coils"/>
    </source>
</evidence>
<proteinExistence type="predicted"/>
<evidence type="ECO:0000313" key="3">
    <source>
        <dbReference type="Proteomes" id="UP001301797"/>
    </source>
</evidence>
<accession>A0AA97FBI1</accession>
<dbReference type="InterPro" id="IPR036526">
    <property type="entry name" value="C-N_Hydrolase_sf"/>
</dbReference>
<dbReference type="GeneID" id="85229424"/>
<organism evidence="2 3">
    <name type="scientific">Methanochimaera problematica</name>
    <dbReference type="NCBI Taxonomy" id="2609417"/>
    <lineage>
        <taxon>Archaea</taxon>
        <taxon>Methanobacteriati</taxon>
        <taxon>Methanobacteriota</taxon>
        <taxon>Stenosarchaea group</taxon>
        <taxon>Methanomicrobia</taxon>
        <taxon>Methanomicrobiales</taxon>
        <taxon>Methanomicrobiaceae</taxon>
        <taxon>Methanochimaera</taxon>
    </lineage>
</organism>
<keyword evidence="3" id="KW-1185">Reference proteome</keyword>
<dbReference type="SUPFAM" id="SSF56317">
    <property type="entry name" value="Carbon-nitrogen hydrolase"/>
    <property type="match status" value="1"/>
</dbReference>
<evidence type="ECO:0008006" key="4">
    <source>
        <dbReference type="Google" id="ProtNLM"/>
    </source>
</evidence>